<sequence>MVANAVPVPVVVTLKTSSRFAGQVINACSLMINGKRKNDDGAPQDSPSVVAWANTFLLKGVRANDAKDLIGPAVHLLDDDFRDEDHVAAIKVLQTTPVNKYGKVYLPLKGFAGSGKTTFIAACVAARLAGCPDTRVLIVAVSNFAVDVIIDKVNMYLDEFRSDPIYGENLSGVKAIRCHSDGTEMQYIISLADAIGKKNRPANTDNTSDSSDSDASSDDGEGGALAAVSNDQKVTSVDSPFGDKEELSASIVNAITESSPSYQSESESHFDDEYEDGATKGIKARKARELEEARLQTYEDYNKSDDKANPLSLNDLLGTNNTLKFFHAPDGFNRIVLDHPYITDGMRTDLALDVVNSFNRQFSNPLENVKVKDRRVKDIDSSAINNAIVFGEMEKDYGDWSSAFHRVSSGTEKLCLEDQFKASTKALLRDSKLQAKVLGMSINAATFSSARTQEFDIVIIDESSQLDHGGMLVLPTNVQFDSVIAVGDNNQLGPFGSIQFKGCGLVYAEKKRSSDVKIGLASVLWWSTKRCPMRQVTKCTSWHSRDEDGFERYISRVADEPIPVSLRGAFGVTLAEKFIIDHGIHGKDLTIVTHYAVQTRVYAYAFSRLHQDYPELSFNEIELHTTNSLQGSDRTYEIVDTVRTRELGFTADHSRNPVSLTRARDYPIVIGNPRQLKHPRKPVIQLLFEEAGDLNAMVTLNRHTKSYMMGHKYVQASQNVGEGREHRDDQKSRYSYGR</sequence>
<dbReference type="InterPro" id="IPR027417">
    <property type="entry name" value="P-loop_NTPase"/>
</dbReference>
<dbReference type="PANTHER" id="PTHR10887">
    <property type="entry name" value="DNA2/NAM7 HELICASE FAMILY"/>
    <property type="match status" value="1"/>
</dbReference>
<name>A0A8A3P423_9HELO</name>
<dbReference type="InterPro" id="IPR041679">
    <property type="entry name" value="DNA2/NAM7-like_C"/>
</dbReference>
<dbReference type="Proteomes" id="UP000672032">
    <property type="component" value="Chromosome 2"/>
</dbReference>
<feature type="compositionally biased region" description="Polar residues" evidence="1">
    <location>
        <begin position="229"/>
        <end position="238"/>
    </location>
</feature>
<gene>
    <name evidence="3" type="ORF">DSL72_001521</name>
</gene>
<dbReference type="InterPro" id="IPR045055">
    <property type="entry name" value="DNA2/NAM7-like"/>
</dbReference>
<evidence type="ECO:0000259" key="2">
    <source>
        <dbReference type="Pfam" id="PF13087"/>
    </source>
</evidence>
<dbReference type="AlphaFoldDB" id="A0A8A3P423"/>
<feature type="region of interest" description="Disordered" evidence="1">
    <location>
        <begin position="199"/>
        <end position="242"/>
    </location>
</feature>
<dbReference type="OrthoDB" id="3564277at2759"/>
<accession>A0A8A3P423</accession>
<dbReference type="EMBL" id="CP063406">
    <property type="protein sequence ID" value="QSZ31952.1"/>
    <property type="molecule type" value="Genomic_DNA"/>
</dbReference>
<organism evidence="3 4">
    <name type="scientific">Monilinia vaccinii-corymbosi</name>
    <dbReference type="NCBI Taxonomy" id="61207"/>
    <lineage>
        <taxon>Eukaryota</taxon>
        <taxon>Fungi</taxon>
        <taxon>Dikarya</taxon>
        <taxon>Ascomycota</taxon>
        <taxon>Pezizomycotina</taxon>
        <taxon>Leotiomycetes</taxon>
        <taxon>Helotiales</taxon>
        <taxon>Sclerotiniaceae</taxon>
        <taxon>Monilinia</taxon>
    </lineage>
</organism>
<feature type="compositionally biased region" description="Basic and acidic residues" evidence="1">
    <location>
        <begin position="722"/>
        <end position="732"/>
    </location>
</feature>
<reference evidence="3" key="1">
    <citation type="submission" date="2020-10" db="EMBL/GenBank/DDBJ databases">
        <title>Genome Sequence of Monilinia vaccinii-corymbosi Sheds Light on Mummy Berry Disease Infection of Blueberry and Mating Type.</title>
        <authorList>
            <person name="Yow A.G."/>
            <person name="Zhang Y."/>
            <person name="Bansal K."/>
            <person name="Eacker S.M."/>
            <person name="Sullivan S."/>
            <person name="Liachko I."/>
            <person name="Cubeta M.A."/>
            <person name="Rollins J.A."/>
            <person name="Ashrafi H."/>
        </authorList>
    </citation>
    <scope>NUCLEOTIDE SEQUENCE</scope>
    <source>
        <strain evidence="3">RL-1</strain>
    </source>
</reference>
<dbReference type="Pfam" id="PF13087">
    <property type="entry name" value="AAA_12"/>
    <property type="match status" value="1"/>
</dbReference>
<feature type="region of interest" description="Disordered" evidence="1">
    <location>
        <begin position="717"/>
        <end position="738"/>
    </location>
</feature>
<protein>
    <recommendedName>
        <fullName evidence="2">DNA2/NAM7 helicase-like C-terminal domain-containing protein</fullName>
    </recommendedName>
</protein>
<evidence type="ECO:0000313" key="4">
    <source>
        <dbReference type="Proteomes" id="UP000672032"/>
    </source>
</evidence>
<feature type="domain" description="DNA2/NAM7 helicase-like C-terminal" evidence="2">
    <location>
        <begin position="579"/>
        <end position="673"/>
    </location>
</feature>
<dbReference type="SUPFAM" id="SSF52540">
    <property type="entry name" value="P-loop containing nucleoside triphosphate hydrolases"/>
    <property type="match status" value="1"/>
</dbReference>
<feature type="compositionally biased region" description="Acidic residues" evidence="1">
    <location>
        <begin position="211"/>
        <end position="221"/>
    </location>
</feature>
<keyword evidence="4" id="KW-1185">Reference proteome</keyword>
<evidence type="ECO:0000313" key="3">
    <source>
        <dbReference type="EMBL" id="QSZ31952.1"/>
    </source>
</evidence>
<proteinExistence type="predicted"/>
<evidence type="ECO:0000256" key="1">
    <source>
        <dbReference type="SAM" id="MobiDB-lite"/>
    </source>
</evidence>
<dbReference type="PANTHER" id="PTHR10887:SF495">
    <property type="entry name" value="HELICASE SENATAXIN ISOFORM X1-RELATED"/>
    <property type="match status" value="1"/>
</dbReference>
<dbReference type="Gene3D" id="3.40.50.300">
    <property type="entry name" value="P-loop containing nucleotide triphosphate hydrolases"/>
    <property type="match status" value="3"/>
</dbReference>